<evidence type="ECO:0000313" key="1">
    <source>
        <dbReference type="EMBL" id="RKL07161.1"/>
    </source>
</evidence>
<name>A0A420Q2L7_FUSOX</name>
<dbReference type="AlphaFoldDB" id="A0A420Q2L7"/>
<evidence type="ECO:0000313" key="2">
    <source>
        <dbReference type="Proteomes" id="UP000285860"/>
    </source>
</evidence>
<dbReference type="EMBL" id="MRCY01000051">
    <property type="protein sequence ID" value="RKL07161.1"/>
    <property type="molecule type" value="Genomic_DNA"/>
</dbReference>
<sequence>MAVPGADSLVETWRFPFISHSKAWGLVYLDLVLGTFDTHPYSNLPLQASLKFDQFSPVPIYLLTPPLAFTIHCTVKGHKNIYTLDDPTLSVRDDTITATPSYTSSSQLLHNRFDGLVIRRETPFLLRAQPINISIKHQ</sequence>
<proteinExistence type="predicted"/>
<organism evidence="1 2">
    <name type="scientific">Fusarium oxysporum</name>
    <name type="common">Fusarium vascular wilt</name>
    <dbReference type="NCBI Taxonomy" id="5507"/>
    <lineage>
        <taxon>Eukaryota</taxon>
        <taxon>Fungi</taxon>
        <taxon>Dikarya</taxon>
        <taxon>Ascomycota</taxon>
        <taxon>Pezizomycotina</taxon>
        <taxon>Sordariomycetes</taxon>
        <taxon>Hypocreomycetidae</taxon>
        <taxon>Hypocreales</taxon>
        <taxon>Nectriaceae</taxon>
        <taxon>Fusarium</taxon>
        <taxon>Fusarium oxysporum species complex</taxon>
    </lineage>
</organism>
<reference evidence="1 2" key="1">
    <citation type="journal article" date="2018" name="Sci. Rep.">
        <title>Characterisation of pathogen-specific regions and novel effector candidates in Fusarium oxysporum f. sp. cepae.</title>
        <authorList>
            <person name="Armitage A.D."/>
            <person name="Taylor A."/>
            <person name="Sobczyk M.K."/>
            <person name="Baxter L."/>
            <person name="Greenfield B.P."/>
            <person name="Bates H.J."/>
            <person name="Wilson F."/>
            <person name="Jackson A.C."/>
            <person name="Ott S."/>
            <person name="Harrison R.J."/>
            <person name="Clarkson J.P."/>
        </authorList>
    </citation>
    <scope>NUCLEOTIDE SEQUENCE [LARGE SCALE GENOMIC DNA]</scope>
    <source>
        <strain evidence="1 2">Fo_A28</strain>
    </source>
</reference>
<dbReference type="Proteomes" id="UP000285860">
    <property type="component" value="Unassembled WGS sequence"/>
</dbReference>
<comment type="caution">
    <text evidence="1">The sequence shown here is derived from an EMBL/GenBank/DDBJ whole genome shotgun (WGS) entry which is preliminary data.</text>
</comment>
<gene>
    <name evidence="1" type="ORF">BFJ68_g9939</name>
</gene>
<accession>A0A420Q2L7</accession>
<protein>
    <submittedName>
        <fullName evidence="1">Uncharacterized protein</fullName>
    </submittedName>
</protein>